<dbReference type="Proteomes" id="UP000323454">
    <property type="component" value="Unassembled WGS sequence"/>
</dbReference>
<dbReference type="RefSeq" id="WP_149847276.1">
    <property type="nucleotide sequence ID" value="NZ_VUOB01000001.1"/>
</dbReference>
<gene>
    <name evidence="2" type="ORF">F0L68_00045</name>
</gene>
<dbReference type="EMBL" id="VUOB01000001">
    <property type="protein sequence ID" value="KAA2266968.1"/>
    <property type="molecule type" value="Genomic_DNA"/>
</dbReference>
<dbReference type="InterPro" id="IPR016040">
    <property type="entry name" value="NAD(P)-bd_dom"/>
</dbReference>
<reference evidence="2 3" key="1">
    <citation type="submission" date="2019-09" db="EMBL/GenBank/DDBJ databases">
        <title>Goodfellowia gen. nov., a new genus of the Pseudonocardineae related to Actinoalloteichus, containing Goodfellowia coeruleoviolacea gen. nov., comb. nov. gen. nov., comb. nov.</title>
        <authorList>
            <person name="Labeda D."/>
        </authorList>
    </citation>
    <scope>NUCLEOTIDE SEQUENCE [LARGE SCALE GENOMIC DNA]</scope>
    <source>
        <strain evidence="2 3">AN110305</strain>
    </source>
</reference>
<keyword evidence="3" id="KW-1185">Reference proteome</keyword>
<dbReference type="Gene3D" id="3.90.25.10">
    <property type="entry name" value="UDP-galactose 4-epimerase, domain 1"/>
    <property type="match status" value="1"/>
</dbReference>
<dbReference type="SUPFAM" id="SSF51735">
    <property type="entry name" value="NAD(P)-binding Rossmann-fold domains"/>
    <property type="match status" value="1"/>
</dbReference>
<evidence type="ECO:0000259" key="1">
    <source>
        <dbReference type="Pfam" id="PF13460"/>
    </source>
</evidence>
<dbReference type="Pfam" id="PF13460">
    <property type="entry name" value="NAD_binding_10"/>
    <property type="match status" value="1"/>
</dbReference>
<dbReference type="OrthoDB" id="5510591at2"/>
<dbReference type="PANTHER" id="PTHR47129:SF1">
    <property type="entry name" value="NMRA-LIKE DOMAIN-CONTAINING PROTEIN"/>
    <property type="match status" value="1"/>
</dbReference>
<name>A0A5B2XSS8_9PSEU</name>
<dbReference type="AlphaFoldDB" id="A0A5B2XSS8"/>
<evidence type="ECO:0000313" key="2">
    <source>
        <dbReference type="EMBL" id="KAA2266968.1"/>
    </source>
</evidence>
<evidence type="ECO:0000313" key="3">
    <source>
        <dbReference type="Proteomes" id="UP000323454"/>
    </source>
</evidence>
<dbReference type="PANTHER" id="PTHR47129">
    <property type="entry name" value="QUINONE OXIDOREDUCTASE 2"/>
    <property type="match status" value="1"/>
</dbReference>
<dbReference type="Gene3D" id="3.40.50.720">
    <property type="entry name" value="NAD(P)-binding Rossmann-like Domain"/>
    <property type="match status" value="1"/>
</dbReference>
<organism evidence="2 3">
    <name type="scientific">Solihabitans fulvus</name>
    <dbReference type="NCBI Taxonomy" id="1892852"/>
    <lineage>
        <taxon>Bacteria</taxon>
        <taxon>Bacillati</taxon>
        <taxon>Actinomycetota</taxon>
        <taxon>Actinomycetes</taxon>
        <taxon>Pseudonocardiales</taxon>
        <taxon>Pseudonocardiaceae</taxon>
        <taxon>Solihabitans</taxon>
    </lineage>
</organism>
<dbReference type="InterPro" id="IPR052718">
    <property type="entry name" value="NmrA-type_oxidoreductase"/>
</dbReference>
<protein>
    <submittedName>
        <fullName evidence="2">NAD(P)H-binding protein</fullName>
    </submittedName>
</protein>
<sequence length="287" mass="29745">MILVTGASGALGGLIVRRLTATAQVVAGTRSPSHLDTDVPVRAVDFDRPGTLTEAFAGIDVLVLISAGYAEDDVVIARHDAAVETAERAGVRHVVYTSLAGSGDHLSFAVPHRWTERRLAASTVPSTILRNGLYAELIGAIAVQTTVSDVLTAPWGDGRITAVAREDLADVAALVAAEAQAAVAEDRSSRHAGRTYELDGVVAIGGADIAEALTRTLGREVRYEPASLGDTRAALTEAGLPPYQVAHSVSTFANLTAGFLAGTRTDLPALLDADPRLPLDVIVAGNA</sequence>
<comment type="caution">
    <text evidence="2">The sequence shown here is derived from an EMBL/GenBank/DDBJ whole genome shotgun (WGS) entry which is preliminary data.</text>
</comment>
<dbReference type="InterPro" id="IPR036291">
    <property type="entry name" value="NAD(P)-bd_dom_sf"/>
</dbReference>
<reference evidence="2 3" key="2">
    <citation type="submission" date="2019-09" db="EMBL/GenBank/DDBJ databases">
        <authorList>
            <person name="Jin C."/>
        </authorList>
    </citation>
    <scope>NUCLEOTIDE SEQUENCE [LARGE SCALE GENOMIC DNA]</scope>
    <source>
        <strain evidence="2 3">AN110305</strain>
    </source>
</reference>
<feature type="domain" description="NAD(P)-binding" evidence="1">
    <location>
        <begin position="6"/>
        <end position="175"/>
    </location>
</feature>
<accession>A0A5B2XSS8</accession>
<proteinExistence type="predicted"/>